<evidence type="ECO:0000256" key="3">
    <source>
        <dbReference type="ARBA" id="ARBA00018116"/>
    </source>
</evidence>
<comment type="subcellular location">
    <subcellularLocation>
        <location evidence="1 10">Mitochondrion inner membrane</location>
        <topology evidence="1 10">Single-pass membrane protein</topology>
    </subcellularLocation>
</comment>
<dbReference type="EMBL" id="JEMT01018007">
    <property type="protein sequence ID" value="EXX67105.1"/>
    <property type="molecule type" value="Genomic_DNA"/>
</dbReference>
<feature type="transmembrane region" description="Helical" evidence="10">
    <location>
        <begin position="90"/>
        <end position="110"/>
    </location>
</feature>
<dbReference type="OMA" id="DYATDAY"/>
<comment type="similarity">
    <text evidence="2 10">Belongs to the MICOS complex subunit Mic60 family.</text>
</comment>
<sequence>MLNMLGVIRQAARVRPTNLFFSYIMRQQFSQTRKRIFSTEATSKATTDTSKNVTKEATIAPTEAIRKELETSKVAKEESPRKKGFGFGKFILGVTLLGGIAYGGSIYYSLKNEEFRDIFTEYVYGAEKSVEYVEDLQKQGIFDRLEKKGKEVVDKVIRTFKPTPAVEPGIKESAKDVILNKDQKIVNKKAESFENPILFKLTNTLNELINILSNYDVKDKDDLIKRAQEELKQLEVHIDLLKIENQAKIQSTIDEQIEKYNQRYDSKEYELKQQLEEEKRRLYEQHYEQLKSELARESTKHNEELKNALFRQATEMQRRWIRDVKVMVEQERGGRLARLDNINHKLKILERISVDNAERLDSSLKAHRLWCALRSLQDAVEQPHRTPFANQITAMKYLTSTDEIVTTVLSTIDDNIANNGVDSVSDLSARFAIVREKVRRASLVPEDGGVFAHLLSAMFSRILFRKHGLVKGNDVESILSRVQYYLNENDLDTATRELNQLKGWPKKLAEDWIKAAKNHLEIKQAIEVIETQATLSSLSVV</sequence>
<evidence type="ECO:0000256" key="9">
    <source>
        <dbReference type="ARBA" id="ARBA00025571"/>
    </source>
</evidence>
<dbReference type="HOGENOM" id="CLU_008024_2_0_1"/>
<comment type="caution">
    <text evidence="12">The sequence shown here is derived from an EMBL/GenBank/DDBJ whole genome shotgun (WGS) entry which is preliminary data.</text>
</comment>
<evidence type="ECO:0000313" key="13">
    <source>
        <dbReference type="Proteomes" id="UP000022910"/>
    </source>
</evidence>
<evidence type="ECO:0000256" key="11">
    <source>
        <dbReference type="SAM" id="Coils"/>
    </source>
</evidence>
<dbReference type="STRING" id="1432141.A0A015JJ00"/>
<protein>
    <recommendedName>
        <fullName evidence="3 10">MICOS complex subunit MIC60</fullName>
    </recommendedName>
    <alternativeName>
        <fullName evidence="10">Mitofilin</fullName>
    </alternativeName>
</protein>
<name>A0A015JJ00_RHIIW</name>
<evidence type="ECO:0000256" key="4">
    <source>
        <dbReference type="ARBA" id="ARBA00022692"/>
    </source>
</evidence>
<keyword evidence="4 10" id="KW-0812">Transmembrane</keyword>
<keyword evidence="6 10" id="KW-1133">Transmembrane helix</keyword>
<dbReference type="PANTHER" id="PTHR15415:SF7">
    <property type="entry name" value="MICOS COMPLEX SUBUNIT MIC60"/>
    <property type="match status" value="1"/>
</dbReference>
<evidence type="ECO:0000256" key="1">
    <source>
        <dbReference type="ARBA" id="ARBA00004434"/>
    </source>
</evidence>
<dbReference type="PANTHER" id="PTHR15415">
    <property type="entry name" value="MITOFILIN"/>
    <property type="match status" value="1"/>
</dbReference>
<dbReference type="Pfam" id="PF09731">
    <property type="entry name" value="Mitofilin"/>
    <property type="match status" value="2"/>
</dbReference>
<keyword evidence="8 10" id="KW-0472">Membrane</keyword>
<feature type="coiled-coil region" evidence="11">
    <location>
        <begin position="217"/>
        <end position="307"/>
    </location>
</feature>
<dbReference type="Proteomes" id="UP000022910">
    <property type="component" value="Unassembled WGS sequence"/>
</dbReference>
<keyword evidence="7 10" id="KW-0496">Mitochondrion</keyword>
<keyword evidence="13" id="KW-1185">Reference proteome</keyword>
<evidence type="ECO:0000256" key="7">
    <source>
        <dbReference type="ARBA" id="ARBA00023128"/>
    </source>
</evidence>
<evidence type="ECO:0000256" key="10">
    <source>
        <dbReference type="RuleBase" id="RU363000"/>
    </source>
</evidence>
<dbReference type="OrthoDB" id="10261039at2759"/>
<dbReference type="InterPro" id="IPR019133">
    <property type="entry name" value="MIC60"/>
</dbReference>
<dbReference type="AlphaFoldDB" id="A0A015JJ00"/>
<dbReference type="GO" id="GO:0061617">
    <property type="term" value="C:MICOS complex"/>
    <property type="evidence" value="ECO:0007669"/>
    <property type="project" value="TreeGrafter"/>
</dbReference>
<keyword evidence="11" id="KW-0175">Coiled coil</keyword>
<evidence type="ECO:0000256" key="5">
    <source>
        <dbReference type="ARBA" id="ARBA00022792"/>
    </source>
</evidence>
<keyword evidence="5 10" id="KW-0999">Mitochondrion inner membrane</keyword>
<proteinExistence type="inferred from homology"/>
<reference evidence="12 13" key="1">
    <citation type="submission" date="2014-02" db="EMBL/GenBank/DDBJ databases">
        <title>Single nucleus genome sequencing reveals high similarity among nuclei of an endomycorrhizal fungus.</title>
        <authorList>
            <person name="Lin K."/>
            <person name="Geurts R."/>
            <person name="Zhang Z."/>
            <person name="Limpens E."/>
            <person name="Saunders D.G."/>
            <person name="Mu D."/>
            <person name="Pang E."/>
            <person name="Cao H."/>
            <person name="Cha H."/>
            <person name="Lin T."/>
            <person name="Zhou Q."/>
            <person name="Shang Y."/>
            <person name="Li Y."/>
            <person name="Ivanov S."/>
            <person name="Sharma T."/>
            <person name="Velzen R.V."/>
            <person name="Ruijter N.D."/>
            <person name="Aanen D.K."/>
            <person name="Win J."/>
            <person name="Kamoun S."/>
            <person name="Bisseling T."/>
            <person name="Huang S."/>
        </authorList>
    </citation>
    <scope>NUCLEOTIDE SEQUENCE [LARGE SCALE GENOMIC DNA]</scope>
    <source>
        <strain evidence="13">DAOM197198w</strain>
    </source>
</reference>
<organism evidence="12 13">
    <name type="scientific">Rhizophagus irregularis (strain DAOM 197198w)</name>
    <name type="common">Glomus intraradices</name>
    <dbReference type="NCBI Taxonomy" id="1432141"/>
    <lineage>
        <taxon>Eukaryota</taxon>
        <taxon>Fungi</taxon>
        <taxon>Fungi incertae sedis</taxon>
        <taxon>Mucoromycota</taxon>
        <taxon>Glomeromycotina</taxon>
        <taxon>Glomeromycetes</taxon>
        <taxon>Glomerales</taxon>
        <taxon>Glomeraceae</taxon>
        <taxon>Rhizophagus</taxon>
    </lineage>
</organism>
<evidence type="ECO:0000313" key="12">
    <source>
        <dbReference type="EMBL" id="EXX67105.1"/>
    </source>
</evidence>
<gene>
    <name evidence="12" type="ORF">RirG_117490</name>
</gene>
<evidence type="ECO:0000256" key="6">
    <source>
        <dbReference type="ARBA" id="ARBA00022989"/>
    </source>
</evidence>
<comment type="subunit">
    <text evidence="10">Component of the mitochondrial contact site and cristae organizing system (MICOS) complex.</text>
</comment>
<comment type="function">
    <text evidence="9">Component of the MICOS complex, a large protein complex of the mitochondrial inner membrane that plays crucial roles in the maintenance of crista junctions, inner membrane architecture, and formation of contact sites to the outer membrane. Plays a role in keeping cristae membranes connected to the inner boundary membrane. Also promotes protein import via the mitochondrial intermembrane space assembly (MIA) pathway.</text>
</comment>
<evidence type="ECO:0000256" key="8">
    <source>
        <dbReference type="ARBA" id="ARBA00023136"/>
    </source>
</evidence>
<dbReference type="GO" id="GO:0042407">
    <property type="term" value="P:cristae formation"/>
    <property type="evidence" value="ECO:0007669"/>
    <property type="project" value="TreeGrafter"/>
</dbReference>
<accession>A0A015JJ00</accession>
<evidence type="ECO:0000256" key="2">
    <source>
        <dbReference type="ARBA" id="ARBA00010877"/>
    </source>
</evidence>